<feature type="region of interest" description="Disordered" evidence="1">
    <location>
        <begin position="212"/>
        <end position="242"/>
    </location>
</feature>
<dbReference type="RefSeq" id="WP_163820480.1">
    <property type="nucleotide sequence ID" value="NZ_JAAGOB010000013.1"/>
</dbReference>
<dbReference type="InterPro" id="IPR001466">
    <property type="entry name" value="Beta-lactam-related"/>
</dbReference>
<dbReference type="Gene3D" id="3.40.710.10">
    <property type="entry name" value="DD-peptidase/beta-lactamase superfamily"/>
    <property type="match status" value="1"/>
</dbReference>
<evidence type="ECO:0000259" key="2">
    <source>
        <dbReference type="Pfam" id="PF00144"/>
    </source>
</evidence>
<reference evidence="3 4" key="1">
    <citation type="submission" date="2020-02" db="EMBL/GenBank/DDBJ databases">
        <authorList>
            <person name="Li X.-J."/>
            <person name="Feng X.-M."/>
        </authorList>
    </citation>
    <scope>NUCLEOTIDE SEQUENCE [LARGE SCALE GENOMIC DNA]</scope>
    <source>
        <strain evidence="3 4">CGMCC 4.7225</strain>
    </source>
</reference>
<dbReference type="PANTHER" id="PTHR43319">
    <property type="entry name" value="BETA-LACTAMASE-RELATED"/>
    <property type="match status" value="1"/>
</dbReference>
<evidence type="ECO:0000313" key="4">
    <source>
        <dbReference type="Proteomes" id="UP000469185"/>
    </source>
</evidence>
<dbReference type="SUPFAM" id="SSF56601">
    <property type="entry name" value="beta-lactamase/transpeptidase-like"/>
    <property type="match status" value="1"/>
</dbReference>
<organism evidence="3 4">
    <name type="scientific">Phytoactinopolyspora alkaliphila</name>
    <dbReference type="NCBI Taxonomy" id="1783498"/>
    <lineage>
        <taxon>Bacteria</taxon>
        <taxon>Bacillati</taxon>
        <taxon>Actinomycetota</taxon>
        <taxon>Actinomycetes</taxon>
        <taxon>Jiangellales</taxon>
        <taxon>Jiangellaceae</taxon>
        <taxon>Phytoactinopolyspora</taxon>
    </lineage>
</organism>
<proteinExistence type="predicted"/>
<dbReference type="PANTHER" id="PTHR43319:SF3">
    <property type="entry name" value="BETA-LACTAMASE-RELATED DOMAIN-CONTAINING PROTEIN"/>
    <property type="match status" value="1"/>
</dbReference>
<dbReference type="Pfam" id="PF00144">
    <property type="entry name" value="Beta-lactamase"/>
    <property type="match status" value="1"/>
</dbReference>
<feature type="region of interest" description="Disordered" evidence="1">
    <location>
        <begin position="333"/>
        <end position="387"/>
    </location>
</feature>
<dbReference type="InterPro" id="IPR012338">
    <property type="entry name" value="Beta-lactam/transpept-like"/>
</dbReference>
<dbReference type="EMBL" id="JAAGOB010000013">
    <property type="protein sequence ID" value="NED97698.1"/>
    <property type="molecule type" value="Genomic_DNA"/>
</dbReference>
<comment type="caution">
    <text evidence="3">The sequence shown here is derived from an EMBL/GenBank/DDBJ whole genome shotgun (WGS) entry which is preliminary data.</text>
</comment>
<keyword evidence="4" id="KW-1185">Reference proteome</keyword>
<feature type="compositionally biased region" description="Basic residues" evidence="1">
    <location>
        <begin position="377"/>
        <end position="387"/>
    </location>
</feature>
<sequence>MTSEISVHGFTDDAYDGARRVFEENLATGRDVGASFCVTVEGDIVVDLWGGFADHGQSRPWLQDTIVGVYSTTKTVTALTALLLADHGELDFDVPVARYWPEFAANGKEHVTVAQVMSHSSGLSGWEMPITAEDLLDGEKVTTLLAAQAPFWEPGTASGYHAITQGYLVGEVVRRITGQTVGTVFREQLAEPLGIDFHIGLAACSLASERALPMPRGGMPQGADATGRRARPRPRHTDPVRARFRHRYGHAQRQHAVLGRLRWLTGDHRSRRGHDAGLHHEQDDRHHHRGTSALLAWRSLPGKRWPPDPTSGAGLWPGQRAVRTCCEISAAGPRNHAGSIRPPTSSGTRMRPARPGPLLVRSWPILARRTGDESPRHPGRRGRGWRG</sequence>
<evidence type="ECO:0000256" key="1">
    <source>
        <dbReference type="SAM" id="MobiDB-lite"/>
    </source>
</evidence>
<feature type="domain" description="Beta-lactamase-related" evidence="2">
    <location>
        <begin position="19"/>
        <end position="313"/>
    </location>
</feature>
<dbReference type="Proteomes" id="UP000469185">
    <property type="component" value="Unassembled WGS sequence"/>
</dbReference>
<protein>
    <submittedName>
        <fullName evidence="3">Beta-lactamase family protein</fullName>
    </submittedName>
</protein>
<dbReference type="AlphaFoldDB" id="A0A6N9YS90"/>
<name>A0A6N9YS90_9ACTN</name>
<dbReference type="InterPro" id="IPR052907">
    <property type="entry name" value="Beta-lactamase/esterase"/>
</dbReference>
<accession>A0A6N9YS90</accession>
<gene>
    <name evidence="3" type="ORF">G1H11_20575</name>
</gene>
<evidence type="ECO:0000313" key="3">
    <source>
        <dbReference type="EMBL" id="NED97698.1"/>
    </source>
</evidence>